<dbReference type="GeneID" id="301137547"/>
<proteinExistence type="predicted"/>
<dbReference type="Proteomes" id="UP000036867">
    <property type="component" value="Unassembled WGS sequence"/>
</dbReference>
<dbReference type="OrthoDB" id="2361717at2"/>
<dbReference type="STRING" id="263475.AMD00_15730"/>
<dbReference type="EMBL" id="LILB01000005">
    <property type="protein sequence ID" value="KOO49774.1"/>
    <property type="molecule type" value="Genomic_DNA"/>
</dbReference>
<dbReference type="Pfam" id="PF17261">
    <property type="entry name" value="DUF5327"/>
    <property type="match status" value="1"/>
</dbReference>
<comment type="caution">
    <text evidence="1">The sequence shown here is derived from an EMBL/GenBank/DDBJ whole genome shotgun (WGS) entry which is preliminary data.</text>
</comment>
<reference evidence="2" key="1">
    <citation type="submission" date="2015-08" db="EMBL/GenBank/DDBJ databases">
        <title>Fjat-10028 dsm 16317.</title>
        <authorList>
            <person name="Liu B."/>
            <person name="Wang J."/>
            <person name="Zhu Y."/>
            <person name="Liu G."/>
            <person name="Chen Q."/>
            <person name="Chen Z."/>
            <person name="Lan J."/>
            <person name="Che J."/>
            <person name="Ge C."/>
            <person name="Shi H."/>
            <person name="Pan Z."/>
            <person name="Liu X."/>
        </authorList>
    </citation>
    <scope>NUCLEOTIDE SEQUENCE [LARGE SCALE GENOMIC DNA]</scope>
    <source>
        <strain evidence="2">DSM 16317</strain>
    </source>
</reference>
<organism evidence="1 2">
    <name type="scientific">Viridibacillus arvi</name>
    <dbReference type="NCBI Taxonomy" id="263475"/>
    <lineage>
        <taxon>Bacteria</taxon>
        <taxon>Bacillati</taxon>
        <taxon>Bacillota</taxon>
        <taxon>Bacilli</taxon>
        <taxon>Bacillales</taxon>
        <taxon>Caryophanaceae</taxon>
        <taxon>Viridibacillus</taxon>
    </lineage>
</organism>
<evidence type="ECO:0000313" key="1">
    <source>
        <dbReference type="EMBL" id="KOO49774.1"/>
    </source>
</evidence>
<accession>A0A0M0LFE6</accession>
<dbReference type="AlphaFoldDB" id="A0A0M0LFE6"/>
<protein>
    <submittedName>
        <fullName evidence="1">Uncharacterized protein</fullName>
    </submittedName>
</protein>
<evidence type="ECO:0000313" key="2">
    <source>
        <dbReference type="Proteomes" id="UP000036867"/>
    </source>
</evidence>
<sequence length="104" mass="11672">MISHELIVTEIDKHLLQAKKAKNEQEIREALSAVRALCDVVLAKSSETIARPSRPLDMQMQNSQVVQAQNIQPSQQMMQTQIPASITTNKLHEEDANGDSIFDF</sequence>
<dbReference type="RefSeq" id="WP_053417943.1">
    <property type="nucleotide sequence ID" value="NZ_JBNNVA010000002.1"/>
</dbReference>
<name>A0A0M0LFE6_9BACL</name>
<keyword evidence="2" id="KW-1185">Reference proteome</keyword>
<dbReference type="InterPro" id="IPR035218">
    <property type="entry name" value="DUF5327"/>
</dbReference>
<gene>
    <name evidence="1" type="ORF">AMD00_15730</name>
</gene>